<dbReference type="GO" id="GO:0004180">
    <property type="term" value="F:carboxypeptidase activity"/>
    <property type="evidence" value="ECO:0007669"/>
    <property type="project" value="UniProtKB-KW"/>
</dbReference>
<dbReference type="Proteomes" id="UP000266273">
    <property type="component" value="Unassembled WGS sequence"/>
</dbReference>
<dbReference type="Gene3D" id="3.30.450.330">
    <property type="match status" value="1"/>
</dbReference>
<dbReference type="InterPro" id="IPR050515">
    <property type="entry name" value="Beta-lactam/transpept"/>
</dbReference>
<dbReference type="Gene3D" id="3.90.1310.10">
    <property type="entry name" value="Penicillin-binding protein 2a (Domain 2)"/>
    <property type="match status" value="1"/>
</dbReference>
<dbReference type="InterPro" id="IPR001460">
    <property type="entry name" value="PCN-bd_Tpept"/>
</dbReference>
<organism evidence="6 7">
    <name type="scientific">Dichotomicrobium thermohalophilum</name>
    <dbReference type="NCBI Taxonomy" id="933063"/>
    <lineage>
        <taxon>Bacteria</taxon>
        <taxon>Pseudomonadati</taxon>
        <taxon>Pseudomonadota</taxon>
        <taxon>Alphaproteobacteria</taxon>
        <taxon>Hyphomicrobiales</taxon>
        <taxon>Hyphomicrobiaceae</taxon>
        <taxon>Dichotomicrobium</taxon>
    </lineage>
</organism>
<dbReference type="PANTHER" id="PTHR30627">
    <property type="entry name" value="PEPTIDOGLYCAN D,D-TRANSPEPTIDASE"/>
    <property type="match status" value="1"/>
</dbReference>
<evidence type="ECO:0000313" key="6">
    <source>
        <dbReference type="EMBL" id="RIA47753.1"/>
    </source>
</evidence>
<dbReference type="InterPro" id="IPR005311">
    <property type="entry name" value="PBP_dimer"/>
</dbReference>
<keyword evidence="2" id="KW-0121">Carboxypeptidase</keyword>
<dbReference type="GO" id="GO:0008658">
    <property type="term" value="F:penicillin binding"/>
    <property type="evidence" value="ECO:0007669"/>
    <property type="project" value="InterPro"/>
</dbReference>
<reference evidence="6 7" key="1">
    <citation type="submission" date="2018-08" db="EMBL/GenBank/DDBJ databases">
        <title>Genomic Encyclopedia of Archaeal and Bacterial Type Strains, Phase II (KMG-II): from individual species to whole genera.</title>
        <authorList>
            <person name="Goeker M."/>
        </authorList>
    </citation>
    <scope>NUCLEOTIDE SEQUENCE [LARGE SCALE GENOMIC DNA]</scope>
    <source>
        <strain evidence="6 7">DSM 5002</strain>
    </source>
</reference>
<dbReference type="PANTHER" id="PTHR30627:SF1">
    <property type="entry name" value="PEPTIDOGLYCAN D,D-TRANSPEPTIDASE FTSI"/>
    <property type="match status" value="1"/>
</dbReference>
<dbReference type="Pfam" id="PF00905">
    <property type="entry name" value="Transpeptidase"/>
    <property type="match status" value="1"/>
</dbReference>
<gene>
    <name evidence="6" type="ORF">BXY53_2320</name>
</gene>
<proteinExistence type="predicted"/>
<dbReference type="InterPro" id="IPR036138">
    <property type="entry name" value="PBP_dimer_sf"/>
</dbReference>
<dbReference type="InterPro" id="IPR012338">
    <property type="entry name" value="Beta-lactam/transpept-like"/>
</dbReference>
<protein>
    <submittedName>
        <fullName evidence="6">Cell division protein FtsI (Penicillin-binding protein 3)</fullName>
    </submittedName>
</protein>
<dbReference type="GO" id="GO:0005886">
    <property type="term" value="C:plasma membrane"/>
    <property type="evidence" value="ECO:0007669"/>
    <property type="project" value="TreeGrafter"/>
</dbReference>
<dbReference type="GO" id="GO:0051301">
    <property type="term" value="P:cell division"/>
    <property type="evidence" value="ECO:0007669"/>
    <property type="project" value="UniProtKB-KW"/>
</dbReference>
<dbReference type="RefSeq" id="WP_119062111.1">
    <property type="nucleotide sequence ID" value="NZ_QXDF01000002.1"/>
</dbReference>
<dbReference type="Gene3D" id="3.40.710.10">
    <property type="entry name" value="DD-peptidase/beta-lactamase superfamily"/>
    <property type="match status" value="1"/>
</dbReference>
<keyword evidence="6" id="KW-0132">Cell division</keyword>
<dbReference type="SUPFAM" id="SSF56601">
    <property type="entry name" value="beta-lactamase/transpeptidase-like"/>
    <property type="match status" value="1"/>
</dbReference>
<feature type="domain" description="Penicillin-binding protein dimerisation" evidence="5">
    <location>
        <begin position="59"/>
        <end position="170"/>
    </location>
</feature>
<dbReference type="OrthoDB" id="9789078at2"/>
<keyword evidence="6" id="KW-0131">Cell cycle</keyword>
<evidence type="ECO:0000256" key="1">
    <source>
        <dbReference type="ARBA" id="ARBA00004370"/>
    </source>
</evidence>
<evidence type="ECO:0000259" key="5">
    <source>
        <dbReference type="Pfam" id="PF03717"/>
    </source>
</evidence>
<sequence>MTAQPKRRRGGRPDAARIGLVLGALFLGFAGLAARLISLGVEPDGGPQIAVAQPDAQRSASRPDLVDRKGRMLATDLQVYWAYGDPARVVDVDDAAEKLARVLPDQDIATLRKKLSGDGRFVWLYRGLTPKQAQAVHRLGLPGVGLLTENQRVYPSGATGVHVLGHTNVDNRGIAGIEKFVDGAGDLAEPAASPDERPKVRLALDLGVQHIMREELRRAHETYEARAVAGLVMDVHSGEMLAMTSLPDYDPNHREESLKPHRQNRLVADTYEMGSVFKAFTVAMALDHGIIQLDDRYNIKKPVNVGGFRIADKHARSTYATVPEIFIRSSNTGAARIALDVGGYRQREFLERLGLLEPLDTELPPTADPQVPKVWRESTTVTVSYGHGIAVAPLNFAAAGAALVNGGYLVQPTFLKRSRSEGRRLAEKVLRSSTSDAMRRLLRRNVREGTGRNAQVAGYRLGGKTGTANKPVAGGYSRKKVISTFFAAFPMDDPQYLVLVMIDEPKPTKAAHRRTEAAWNAAPTVAAVVKRAAPILGVAPERAFDEVAGTAY</sequence>
<name>A0A397PGY5_9HYPH</name>
<evidence type="ECO:0000313" key="7">
    <source>
        <dbReference type="Proteomes" id="UP000266273"/>
    </source>
</evidence>
<comment type="subcellular location">
    <subcellularLocation>
        <location evidence="1">Membrane</location>
    </subcellularLocation>
</comment>
<dbReference type="EMBL" id="QXDF01000002">
    <property type="protein sequence ID" value="RIA47753.1"/>
    <property type="molecule type" value="Genomic_DNA"/>
</dbReference>
<dbReference type="Pfam" id="PF03717">
    <property type="entry name" value="PBP_dimer"/>
    <property type="match status" value="1"/>
</dbReference>
<dbReference type="SUPFAM" id="SSF56519">
    <property type="entry name" value="Penicillin binding protein dimerisation domain"/>
    <property type="match status" value="1"/>
</dbReference>
<keyword evidence="3" id="KW-0472">Membrane</keyword>
<accession>A0A397PGY5</accession>
<keyword evidence="7" id="KW-1185">Reference proteome</keyword>
<evidence type="ECO:0000256" key="2">
    <source>
        <dbReference type="ARBA" id="ARBA00022645"/>
    </source>
</evidence>
<evidence type="ECO:0000256" key="3">
    <source>
        <dbReference type="ARBA" id="ARBA00023136"/>
    </source>
</evidence>
<dbReference type="GO" id="GO:0071555">
    <property type="term" value="P:cell wall organization"/>
    <property type="evidence" value="ECO:0007669"/>
    <property type="project" value="TreeGrafter"/>
</dbReference>
<feature type="domain" description="Penicillin-binding protein transpeptidase" evidence="4">
    <location>
        <begin position="231"/>
        <end position="512"/>
    </location>
</feature>
<dbReference type="AlphaFoldDB" id="A0A397PGY5"/>
<evidence type="ECO:0000259" key="4">
    <source>
        <dbReference type="Pfam" id="PF00905"/>
    </source>
</evidence>
<keyword evidence="2" id="KW-0645">Protease</keyword>
<comment type="caution">
    <text evidence="6">The sequence shown here is derived from an EMBL/GenBank/DDBJ whole genome shotgun (WGS) entry which is preliminary data.</text>
</comment>
<keyword evidence="2" id="KW-0378">Hydrolase</keyword>